<proteinExistence type="inferred from homology"/>
<evidence type="ECO:0000256" key="1">
    <source>
        <dbReference type="ARBA" id="ARBA00004091"/>
    </source>
</evidence>
<keyword evidence="6" id="KW-1185">Reference proteome</keyword>
<evidence type="ECO:0000256" key="3">
    <source>
        <dbReference type="ARBA" id="ARBA00022578"/>
    </source>
</evidence>
<dbReference type="Proteomes" id="UP001348817">
    <property type="component" value="Chromosome"/>
</dbReference>
<comment type="function">
    <text evidence="1">Absolutely required for transposition of IS1.</text>
</comment>
<dbReference type="PANTHER" id="PTHR33293">
    <property type="entry name" value="INSERTION ELEMENT IS1 1 PROTEIN INSB-RELATED"/>
    <property type="match status" value="1"/>
</dbReference>
<keyword evidence="3" id="KW-0815">Transposition</keyword>
<dbReference type="Pfam" id="PF03400">
    <property type="entry name" value="DDE_Tnp_IS1"/>
    <property type="match status" value="1"/>
</dbReference>
<dbReference type="GO" id="GO:0006313">
    <property type="term" value="P:DNA transposition"/>
    <property type="evidence" value="ECO:0007669"/>
    <property type="project" value="InterPro"/>
</dbReference>
<evidence type="ECO:0000313" key="6">
    <source>
        <dbReference type="Proteomes" id="UP001348817"/>
    </source>
</evidence>
<evidence type="ECO:0000313" key="5">
    <source>
        <dbReference type="EMBL" id="BDD08534.1"/>
    </source>
</evidence>
<dbReference type="KEGG" id="fax:FUAX_09660"/>
<dbReference type="GO" id="GO:0003677">
    <property type="term" value="F:DNA binding"/>
    <property type="evidence" value="ECO:0007669"/>
    <property type="project" value="InterPro"/>
</dbReference>
<dbReference type="PANTHER" id="PTHR33293:SF1">
    <property type="entry name" value="INSERTION ELEMENT IS1 1 PROTEIN INSB-RELATED"/>
    <property type="match status" value="1"/>
</dbReference>
<keyword evidence="4" id="KW-0233">DNA recombination</keyword>
<evidence type="ECO:0000256" key="2">
    <source>
        <dbReference type="ARBA" id="ARBA00008841"/>
    </source>
</evidence>
<dbReference type="RefSeq" id="WP_338393789.1">
    <property type="nucleotide sequence ID" value="NZ_AP025314.1"/>
</dbReference>
<sequence length="257" mass="29074">MALLPDSQLGYLWSMPNSKECPHCGSGNTVKNGKSHYGKQNHKCKNCNRQFVDRTPKEEAKKSFRMETLFRLLGERLSLRAIGWVLTGSLGRVCYHASRIWKSLPEHLPVSEGLLDGEISCLCLEGDELWSFVGAKDCPEWVWVAIERKTKLIVGFHIGARDSQGAKGLYLSIDKRLRGKSLIFTDGLLAYGTAFEKGQLSQEGKGKTMAIERFNNTLRQRCSRLVRKSLSLSKSWANHYDSIRFVIAMYNNEILAK</sequence>
<gene>
    <name evidence="5" type="ORF">FUAX_09660</name>
</gene>
<name>A0AAU9C945_9BACT</name>
<dbReference type="AlphaFoldDB" id="A0AAU9C945"/>
<accession>A0AAU9C945</accession>
<protein>
    <submittedName>
        <fullName evidence="5">IS1 family transposase</fullName>
    </submittedName>
</protein>
<dbReference type="GO" id="GO:0004803">
    <property type="term" value="F:transposase activity"/>
    <property type="evidence" value="ECO:0007669"/>
    <property type="project" value="InterPro"/>
</dbReference>
<dbReference type="EMBL" id="AP025314">
    <property type="protein sequence ID" value="BDD08534.1"/>
    <property type="molecule type" value="Genomic_DNA"/>
</dbReference>
<dbReference type="NCBIfam" id="NF033558">
    <property type="entry name" value="transpos_IS1"/>
    <property type="match status" value="1"/>
</dbReference>
<dbReference type="InterPro" id="IPR005063">
    <property type="entry name" value="Transposase_27"/>
</dbReference>
<organism evidence="5 6">
    <name type="scientific">Fulvitalea axinellae</name>
    <dbReference type="NCBI Taxonomy" id="1182444"/>
    <lineage>
        <taxon>Bacteria</taxon>
        <taxon>Pseudomonadati</taxon>
        <taxon>Bacteroidota</taxon>
        <taxon>Cytophagia</taxon>
        <taxon>Cytophagales</taxon>
        <taxon>Persicobacteraceae</taxon>
        <taxon>Fulvitalea</taxon>
    </lineage>
</organism>
<comment type="similarity">
    <text evidence="2">Belongs to the transposase 27 family.</text>
</comment>
<dbReference type="InterPro" id="IPR051354">
    <property type="entry name" value="Transposase_27_IS1"/>
</dbReference>
<reference evidence="5 6" key="1">
    <citation type="submission" date="2021-12" db="EMBL/GenBank/DDBJ databases">
        <title>Genome sequencing of bacteria with rrn-lacking chromosome and rrn-plasmid.</title>
        <authorList>
            <person name="Anda M."/>
            <person name="Iwasaki W."/>
        </authorList>
    </citation>
    <scope>NUCLEOTIDE SEQUENCE [LARGE SCALE GENOMIC DNA]</scope>
    <source>
        <strain evidence="5 6">DSM 100852</strain>
    </source>
</reference>
<evidence type="ECO:0000256" key="4">
    <source>
        <dbReference type="ARBA" id="ARBA00023172"/>
    </source>
</evidence>